<organism evidence="1 2">
    <name type="scientific">Catharanthus roseus</name>
    <name type="common">Madagascar periwinkle</name>
    <name type="synonym">Vinca rosea</name>
    <dbReference type="NCBI Taxonomy" id="4058"/>
    <lineage>
        <taxon>Eukaryota</taxon>
        <taxon>Viridiplantae</taxon>
        <taxon>Streptophyta</taxon>
        <taxon>Embryophyta</taxon>
        <taxon>Tracheophyta</taxon>
        <taxon>Spermatophyta</taxon>
        <taxon>Magnoliopsida</taxon>
        <taxon>eudicotyledons</taxon>
        <taxon>Gunneridae</taxon>
        <taxon>Pentapetalae</taxon>
        <taxon>asterids</taxon>
        <taxon>lamiids</taxon>
        <taxon>Gentianales</taxon>
        <taxon>Apocynaceae</taxon>
        <taxon>Rauvolfioideae</taxon>
        <taxon>Vinceae</taxon>
        <taxon>Catharanthinae</taxon>
        <taxon>Catharanthus</taxon>
    </lineage>
</organism>
<reference evidence="2" key="1">
    <citation type="journal article" date="2023" name="Nat. Plants">
        <title>Single-cell RNA sequencing provides a high-resolution roadmap for understanding the multicellular compartmentation of specialized metabolism.</title>
        <authorList>
            <person name="Sun S."/>
            <person name="Shen X."/>
            <person name="Li Y."/>
            <person name="Li Y."/>
            <person name="Wang S."/>
            <person name="Li R."/>
            <person name="Zhang H."/>
            <person name="Shen G."/>
            <person name="Guo B."/>
            <person name="Wei J."/>
            <person name="Xu J."/>
            <person name="St-Pierre B."/>
            <person name="Chen S."/>
            <person name="Sun C."/>
        </authorList>
    </citation>
    <scope>NUCLEOTIDE SEQUENCE [LARGE SCALE GENOMIC DNA]</scope>
</reference>
<accession>A0ACC0C2L7</accession>
<sequence>MKIPVLFIFLALALLLVEFPAQSSAHFFPNFTSIPSSLIPKNTSWDSFLKLKDCQFGQKVDGLAKIKQYFQRFGYINSSFSNFTDDFDDFLESALKTYQKNFNLNETGKLDGFTLQHVIKPRCGNPDIVNGTTWMNSRKQTSSDLIHTVAHYSFFPGNPRWPASKTDLTYAFEPGNQLNDATKAVFAKAFERWSEVTPLNFTEISAYSRADIKIGFFSGDHSDGEPFDGVMGVLAHAFSPPVGLFHLDGEENWVLDGNFLNAPSSLTAVDLESVAVHEIGHLLGLGHSSVEDAIMYPSLTSSSRKVELAADDILGIQELYGSNPNYNGTLPPLTPRNERDTGGSDGKMMTHFGIYRLLFHVFGLLFLLVNIL</sequence>
<gene>
    <name evidence="1" type="ORF">M9H77_10092</name>
</gene>
<evidence type="ECO:0000313" key="1">
    <source>
        <dbReference type="EMBL" id="KAI5679142.1"/>
    </source>
</evidence>
<comment type="caution">
    <text evidence="1">The sequence shown here is derived from an EMBL/GenBank/DDBJ whole genome shotgun (WGS) entry which is preliminary data.</text>
</comment>
<protein>
    <submittedName>
        <fullName evidence="1">Uncharacterized protein</fullName>
    </submittedName>
</protein>
<dbReference type="Proteomes" id="UP001060085">
    <property type="component" value="Linkage Group LG02"/>
</dbReference>
<name>A0ACC0C2L7_CATRO</name>
<proteinExistence type="predicted"/>
<dbReference type="EMBL" id="CM044702">
    <property type="protein sequence ID" value="KAI5679142.1"/>
    <property type="molecule type" value="Genomic_DNA"/>
</dbReference>
<evidence type="ECO:0000313" key="2">
    <source>
        <dbReference type="Proteomes" id="UP001060085"/>
    </source>
</evidence>
<keyword evidence="2" id="KW-1185">Reference proteome</keyword>